<feature type="region of interest" description="Disordered" evidence="1">
    <location>
        <begin position="1"/>
        <end position="122"/>
    </location>
</feature>
<sequence length="185" mass="20312">MPSLVRLVQRSISRHPPLPQRPAALCQPLRQMSPRPSASSMVLAHSKPGKRSAGAGPSPPPLPQAPQAGGRPAAARPNLKADVPPTAPGRSVAPTPLRQTAAGRPWAWARSRHGRPHGPVAQSGWRRRFGTCFADVKLASKWTWKFGDKSSIVPDEENTRAFWKCNQDHRKEERNEELKSAILQK</sequence>
<reference evidence="2" key="1">
    <citation type="journal article" date="2023" name="G3 (Bethesda)">
        <title>Whole genome assemblies of Zophobas morio and Tenebrio molitor.</title>
        <authorList>
            <person name="Kaur S."/>
            <person name="Stinson S.A."/>
            <person name="diCenzo G.C."/>
        </authorList>
    </citation>
    <scope>NUCLEOTIDE SEQUENCE</scope>
    <source>
        <strain evidence="2">QUZm001</strain>
    </source>
</reference>
<protein>
    <submittedName>
        <fullName evidence="2">Uncharacterized protein</fullName>
    </submittedName>
</protein>
<gene>
    <name evidence="2" type="ORF">Zmor_018678</name>
</gene>
<comment type="caution">
    <text evidence="2">The sequence shown here is derived from an EMBL/GenBank/DDBJ whole genome shotgun (WGS) entry which is preliminary data.</text>
</comment>
<organism evidence="2 3">
    <name type="scientific">Zophobas morio</name>
    <dbReference type="NCBI Taxonomy" id="2755281"/>
    <lineage>
        <taxon>Eukaryota</taxon>
        <taxon>Metazoa</taxon>
        <taxon>Ecdysozoa</taxon>
        <taxon>Arthropoda</taxon>
        <taxon>Hexapoda</taxon>
        <taxon>Insecta</taxon>
        <taxon>Pterygota</taxon>
        <taxon>Neoptera</taxon>
        <taxon>Endopterygota</taxon>
        <taxon>Coleoptera</taxon>
        <taxon>Polyphaga</taxon>
        <taxon>Cucujiformia</taxon>
        <taxon>Tenebrionidae</taxon>
        <taxon>Zophobas</taxon>
    </lineage>
</organism>
<evidence type="ECO:0000256" key="1">
    <source>
        <dbReference type="SAM" id="MobiDB-lite"/>
    </source>
</evidence>
<evidence type="ECO:0000313" key="3">
    <source>
        <dbReference type="Proteomes" id="UP001168821"/>
    </source>
</evidence>
<proteinExistence type="predicted"/>
<evidence type="ECO:0000313" key="2">
    <source>
        <dbReference type="EMBL" id="KAJ3652740.1"/>
    </source>
</evidence>
<accession>A0AA38IAK0</accession>
<name>A0AA38IAK0_9CUCU</name>
<dbReference type="EMBL" id="JALNTZ010000005">
    <property type="protein sequence ID" value="KAJ3652740.1"/>
    <property type="molecule type" value="Genomic_DNA"/>
</dbReference>
<dbReference type="Proteomes" id="UP001168821">
    <property type="component" value="Unassembled WGS sequence"/>
</dbReference>
<keyword evidence="3" id="KW-1185">Reference proteome</keyword>
<dbReference type="AlphaFoldDB" id="A0AA38IAK0"/>
<feature type="compositionally biased region" description="Low complexity" evidence="1">
    <location>
        <begin position="65"/>
        <end position="77"/>
    </location>
</feature>